<feature type="region of interest" description="Disordered" evidence="1">
    <location>
        <begin position="31"/>
        <end position="58"/>
    </location>
</feature>
<proteinExistence type="predicted"/>
<evidence type="ECO:0000313" key="2">
    <source>
        <dbReference type="EMBL" id="UYV80006.1"/>
    </source>
</evidence>
<dbReference type="EMBL" id="CP092880">
    <property type="protein sequence ID" value="UYV80006.1"/>
    <property type="molecule type" value="Genomic_DNA"/>
</dbReference>
<accession>A0ABY6LFN5</accession>
<evidence type="ECO:0000313" key="3">
    <source>
        <dbReference type="Proteomes" id="UP001235939"/>
    </source>
</evidence>
<organism evidence="2 3">
    <name type="scientific">Cordylochernes scorpioides</name>
    <dbReference type="NCBI Taxonomy" id="51811"/>
    <lineage>
        <taxon>Eukaryota</taxon>
        <taxon>Metazoa</taxon>
        <taxon>Ecdysozoa</taxon>
        <taxon>Arthropoda</taxon>
        <taxon>Chelicerata</taxon>
        <taxon>Arachnida</taxon>
        <taxon>Pseudoscorpiones</taxon>
        <taxon>Cheliferoidea</taxon>
        <taxon>Chernetidae</taxon>
        <taxon>Cordylochernes</taxon>
    </lineage>
</organism>
<evidence type="ECO:0000256" key="1">
    <source>
        <dbReference type="SAM" id="MobiDB-lite"/>
    </source>
</evidence>
<name>A0ABY6LFN5_9ARAC</name>
<reference evidence="2 3" key="1">
    <citation type="submission" date="2022-01" db="EMBL/GenBank/DDBJ databases">
        <title>A chromosomal length assembly of Cordylochernes scorpioides.</title>
        <authorList>
            <person name="Zeh D."/>
            <person name="Zeh J."/>
        </authorList>
    </citation>
    <scope>NUCLEOTIDE SEQUENCE [LARGE SCALE GENOMIC DNA]</scope>
    <source>
        <strain evidence="2">IN4F17</strain>
        <tissue evidence="2">Whole Body</tissue>
    </source>
</reference>
<keyword evidence="3" id="KW-1185">Reference proteome</keyword>
<gene>
    <name evidence="2" type="ORF">LAZ67_18001379</name>
</gene>
<sequence length="127" mass="13344">MPFREQVPILAGSDYDAIVVKGQTMMEICSQGGGRAKSKRGRVQPAATKPSVPPFLNKSECRDALNSAQTGRLQNQVGGRSDRPIFLPGILPRTQPGAIPFGAGGEAGQRILLPAVEDGGVPLGRPL</sequence>
<protein>
    <submittedName>
        <fullName evidence="2">Uncharacterized protein</fullName>
    </submittedName>
</protein>
<dbReference type="Proteomes" id="UP001235939">
    <property type="component" value="Chromosome 18"/>
</dbReference>